<dbReference type="Proteomes" id="UP001056201">
    <property type="component" value="Chromosome 1"/>
</dbReference>
<dbReference type="PROSITE" id="PS50405">
    <property type="entry name" value="GST_CTER"/>
    <property type="match status" value="1"/>
</dbReference>
<dbReference type="SFLD" id="SFLDS00019">
    <property type="entry name" value="Glutathione_Transferase_(cytos"/>
    <property type="match status" value="1"/>
</dbReference>
<evidence type="ECO:0000313" key="7">
    <source>
        <dbReference type="Proteomes" id="UP001056201"/>
    </source>
</evidence>
<dbReference type="InterPro" id="IPR050983">
    <property type="entry name" value="GST_Omega/HSP26"/>
</dbReference>
<dbReference type="InterPro" id="IPR036282">
    <property type="entry name" value="Glutathione-S-Trfase_C_sf"/>
</dbReference>
<dbReference type="PROSITE" id="PS50404">
    <property type="entry name" value="GST_NTER"/>
    <property type="match status" value="1"/>
</dbReference>
<dbReference type="InterPro" id="IPR040079">
    <property type="entry name" value="Glutathione_S-Trfase"/>
</dbReference>
<evidence type="ECO:0000256" key="1">
    <source>
        <dbReference type="ARBA" id="ARBA00012452"/>
    </source>
</evidence>
<name>A0ABY4S561_AQUTE</name>
<dbReference type="SFLD" id="SFLDG00358">
    <property type="entry name" value="Main_(cytGST)"/>
    <property type="match status" value="1"/>
</dbReference>
<dbReference type="PANTHER" id="PTHR43968:SF6">
    <property type="entry name" value="GLUTATHIONE S-TRANSFERASE OMEGA"/>
    <property type="match status" value="1"/>
</dbReference>
<evidence type="ECO:0000256" key="3">
    <source>
        <dbReference type="ARBA" id="ARBA00047960"/>
    </source>
</evidence>
<comment type="catalytic activity">
    <reaction evidence="3">
        <text>RX + glutathione = an S-substituted glutathione + a halide anion + H(+)</text>
        <dbReference type="Rhea" id="RHEA:16437"/>
        <dbReference type="ChEBI" id="CHEBI:15378"/>
        <dbReference type="ChEBI" id="CHEBI:16042"/>
        <dbReference type="ChEBI" id="CHEBI:17792"/>
        <dbReference type="ChEBI" id="CHEBI:57925"/>
        <dbReference type="ChEBI" id="CHEBI:90779"/>
        <dbReference type="EC" id="2.5.1.18"/>
    </reaction>
</comment>
<evidence type="ECO:0000259" key="5">
    <source>
        <dbReference type="PROSITE" id="PS50405"/>
    </source>
</evidence>
<organism evidence="6 7">
    <name type="scientific">Aquincola tertiaricarbonis</name>
    <dbReference type="NCBI Taxonomy" id="391953"/>
    <lineage>
        <taxon>Bacteria</taxon>
        <taxon>Pseudomonadati</taxon>
        <taxon>Pseudomonadota</taxon>
        <taxon>Betaproteobacteria</taxon>
        <taxon>Burkholderiales</taxon>
        <taxon>Sphaerotilaceae</taxon>
        <taxon>Aquincola</taxon>
    </lineage>
</organism>
<dbReference type="Pfam" id="PF13410">
    <property type="entry name" value="GST_C_2"/>
    <property type="match status" value="1"/>
</dbReference>
<evidence type="ECO:0000256" key="2">
    <source>
        <dbReference type="ARBA" id="ARBA00022679"/>
    </source>
</evidence>
<reference evidence="6" key="1">
    <citation type="submission" date="2022-05" db="EMBL/GenBank/DDBJ databases">
        <title>An RpoN-dependent PEP-CTERM gene is involved in floc formation of an Aquincola tertiaricarbonis strain.</title>
        <authorList>
            <person name="Qiu D."/>
            <person name="Xia M."/>
        </authorList>
    </citation>
    <scope>NUCLEOTIDE SEQUENCE</scope>
    <source>
        <strain evidence="6">RN12</strain>
    </source>
</reference>
<dbReference type="InterPro" id="IPR004045">
    <property type="entry name" value="Glutathione_S-Trfase_N"/>
</dbReference>
<dbReference type="InterPro" id="IPR045073">
    <property type="entry name" value="Omega/Tau-like"/>
</dbReference>
<dbReference type="SUPFAM" id="SSF52833">
    <property type="entry name" value="Thioredoxin-like"/>
    <property type="match status" value="1"/>
</dbReference>
<dbReference type="PANTHER" id="PTHR43968">
    <property type="match status" value="1"/>
</dbReference>
<dbReference type="InterPro" id="IPR036249">
    <property type="entry name" value="Thioredoxin-like_sf"/>
</dbReference>
<dbReference type="Pfam" id="PF13409">
    <property type="entry name" value="GST_N_2"/>
    <property type="match status" value="1"/>
</dbReference>
<keyword evidence="2" id="KW-0808">Transferase</keyword>
<protein>
    <recommendedName>
        <fullName evidence="1">glutathione transferase</fullName>
        <ecNumber evidence="1">2.5.1.18</ecNumber>
    </recommendedName>
</protein>
<accession>A0ABY4S561</accession>
<dbReference type="InterPro" id="IPR010987">
    <property type="entry name" value="Glutathione-S-Trfase_C-like"/>
</dbReference>
<evidence type="ECO:0000313" key="6">
    <source>
        <dbReference type="EMBL" id="URI07017.1"/>
    </source>
</evidence>
<dbReference type="Gene3D" id="1.20.1050.10">
    <property type="match status" value="1"/>
</dbReference>
<dbReference type="SFLD" id="SFLDG01152">
    <property type="entry name" value="Main.3:_Omega-_and_Tau-like"/>
    <property type="match status" value="1"/>
</dbReference>
<sequence>MTSASPAAPLVLVSHALCPYVQRAAIVLAEKGVPFERRDIDLAHKPDWFLQVSPLGKTPVLLVHGQPVFESAVICEYLDETHAPALHPHDALQRAQHRSWMEFGSAVLNLIGGLYNAPDEAALQARADELTARFTQLESVLGDGPYFGGTAFTMVDAVFGPVFRYFDVLDDLGEFVRWPALPRVGAWRQALASRPSVVQAVRPDYPALLRRFLQARPSALARRVAGSAPAGA</sequence>
<gene>
    <name evidence="6" type="ORF">MW290_14090</name>
</gene>
<evidence type="ECO:0000259" key="4">
    <source>
        <dbReference type="PROSITE" id="PS50404"/>
    </source>
</evidence>
<feature type="domain" description="GST C-terminal" evidence="5">
    <location>
        <begin position="90"/>
        <end position="218"/>
    </location>
</feature>
<proteinExistence type="predicted"/>
<keyword evidence="7" id="KW-1185">Reference proteome</keyword>
<dbReference type="SUPFAM" id="SSF47616">
    <property type="entry name" value="GST C-terminal domain-like"/>
    <property type="match status" value="1"/>
</dbReference>
<dbReference type="RefSeq" id="WP_250195282.1">
    <property type="nucleotide sequence ID" value="NZ_CP097635.1"/>
</dbReference>
<dbReference type="EMBL" id="CP097635">
    <property type="protein sequence ID" value="URI07017.1"/>
    <property type="molecule type" value="Genomic_DNA"/>
</dbReference>
<dbReference type="EC" id="2.5.1.18" evidence="1"/>
<feature type="domain" description="GST N-terminal" evidence="4">
    <location>
        <begin position="8"/>
        <end position="86"/>
    </location>
</feature>
<dbReference type="Gene3D" id="3.40.30.10">
    <property type="entry name" value="Glutaredoxin"/>
    <property type="match status" value="1"/>
</dbReference>